<dbReference type="Pfam" id="PF00109">
    <property type="entry name" value="ketoacyl-synt"/>
    <property type="match status" value="2"/>
</dbReference>
<dbReference type="InterPro" id="IPR013968">
    <property type="entry name" value="PKS_KR"/>
</dbReference>
<keyword evidence="5" id="KW-0677">Repeat</keyword>
<dbReference type="Gene3D" id="6.10.140.1830">
    <property type="match status" value="1"/>
</dbReference>
<dbReference type="InterPro" id="IPR050091">
    <property type="entry name" value="PKS_NRPS_Biosynth_Enz"/>
</dbReference>
<dbReference type="SUPFAM" id="SSF51735">
    <property type="entry name" value="NAD(P)-binding Rossmann-fold domains"/>
    <property type="match status" value="2"/>
</dbReference>
<dbReference type="InterPro" id="IPR020841">
    <property type="entry name" value="PKS_Beta-ketoAc_synthase_dom"/>
</dbReference>
<proteinExistence type="predicted"/>
<dbReference type="InterPro" id="IPR006162">
    <property type="entry name" value="Ppantetheine_attach_site"/>
</dbReference>
<comment type="function">
    <text evidence="10">Involved in the biosynthesis of antibiotic erythromycin via the biosynthesis of its aglycone precursor, 6-deoxyerythronolide B (6-dEB).</text>
</comment>
<evidence type="ECO:0000256" key="3">
    <source>
        <dbReference type="ARBA" id="ARBA00022553"/>
    </source>
</evidence>
<evidence type="ECO:0000313" key="16">
    <source>
        <dbReference type="EMBL" id="RZS32688.1"/>
    </source>
</evidence>
<dbReference type="FunFam" id="1.10.1200.10:FF:000007">
    <property type="entry name" value="Probable polyketide synthase pks17"/>
    <property type="match status" value="2"/>
</dbReference>
<dbReference type="RefSeq" id="WP_165401517.1">
    <property type="nucleotide sequence ID" value="NZ_SGWQ01000011.1"/>
</dbReference>
<keyword evidence="17" id="KW-1185">Reference proteome</keyword>
<evidence type="ECO:0000256" key="10">
    <source>
        <dbReference type="ARBA" id="ARBA00060158"/>
    </source>
</evidence>
<comment type="subunit">
    <text evidence="12">Homodimer. Erythronolide synthase is composed of EryAI, EryAII and EryAIII multimodular (2 modules) polypeptides each coding for a functional synthase subunit which participates in 2 of the six FAS-like elongation steps required for formation of the polyketide. Module 1, 2, 3, 4, 5, and 6 participating in biosynthesis steps 1, 2, 3, 4, 5, and 6, respectively.</text>
</comment>
<dbReference type="GO" id="GO:0047879">
    <property type="term" value="F:erythronolide synthase activity"/>
    <property type="evidence" value="ECO:0007669"/>
    <property type="project" value="UniProtKB-EC"/>
</dbReference>
<dbReference type="SUPFAM" id="SSF101173">
    <property type="entry name" value="Docking domain B of the erythromycin polyketide synthase (DEBS)"/>
    <property type="match status" value="1"/>
</dbReference>
<dbReference type="SMART" id="SM00822">
    <property type="entry name" value="PKS_KR"/>
    <property type="match status" value="1"/>
</dbReference>
<dbReference type="InterPro" id="IPR016039">
    <property type="entry name" value="Thiolase-like"/>
</dbReference>
<keyword evidence="4 16" id="KW-0808">Transferase</keyword>
<dbReference type="EC" id="2.3.1.94" evidence="13"/>
<keyword evidence="3" id="KW-0597">Phosphoprotein</keyword>
<dbReference type="InterPro" id="IPR036291">
    <property type="entry name" value="NAD(P)-bd_dom_sf"/>
</dbReference>
<dbReference type="InterPro" id="IPR036736">
    <property type="entry name" value="ACP-like_sf"/>
</dbReference>
<feature type="domain" description="Ketosynthase family 3 (KS3)" evidence="15">
    <location>
        <begin position="33"/>
        <end position="443"/>
    </location>
</feature>
<evidence type="ECO:0000256" key="6">
    <source>
        <dbReference type="ARBA" id="ARBA00023194"/>
    </source>
</evidence>
<dbReference type="InterPro" id="IPR036299">
    <property type="entry name" value="Polyketide_synth_docking_sf"/>
</dbReference>
<dbReference type="GO" id="GO:0033068">
    <property type="term" value="P:macrolide biosynthetic process"/>
    <property type="evidence" value="ECO:0007669"/>
    <property type="project" value="UniProtKB-ARBA"/>
</dbReference>
<dbReference type="Gene3D" id="3.40.47.10">
    <property type="match status" value="2"/>
</dbReference>
<dbReference type="FunFam" id="3.40.366.10:FF:000002">
    <property type="entry name" value="Probable polyketide synthase 2"/>
    <property type="match status" value="2"/>
</dbReference>
<dbReference type="GO" id="GO:0004315">
    <property type="term" value="F:3-oxoacyl-[acyl-carrier-protein] synthase activity"/>
    <property type="evidence" value="ECO:0007669"/>
    <property type="project" value="InterPro"/>
</dbReference>
<keyword evidence="6" id="KW-0045">Antibiotic biosynthesis</keyword>
<evidence type="ECO:0000256" key="13">
    <source>
        <dbReference type="ARBA" id="ARBA00066981"/>
    </source>
</evidence>
<evidence type="ECO:0000256" key="8">
    <source>
        <dbReference type="ARBA" id="ARBA00023315"/>
    </source>
</evidence>
<dbReference type="SMART" id="SM00823">
    <property type="entry name" value="PKS_PP"/>
    <property type="match status" value="2"/>
</dbReference>
<dbReference type="PROSITE" id="PS00606">
    <property type="entry name" value="KS3_1"/>
    <property type="match status" value="2"/>
</dbReference>
<dbReference type="PROSITE" id="PS52004">
    <property type="entry name" value="KS3_2"/>
    <property type="match status" value="2"/>
</dbReference>
<dbReference type="Gene3D" id="3.40.50.720">
    <property type="entry name" value="NAD(P)-binding Rossmann-like Domain"/>
    <property type="match status" value="1"/>
</dbReference>
<dbReference type="FunFam" id="3.40.47.10:FF:000019">
    <property type="entry name" value="Polyketide synthase type I"/>
    <property type="match status" value="2"/>
</dbReference>
<dbReference type="InterPro" id="IPR014043">
    <property type="entry name" value="Acyl_transferase_dom"/>
</dbReference>
<evidence type="ECO:0000256" key="1">
    <source>
        <dbReference type="ARBA" id="ARBA00001957"/>
    </source>
</evidence>
<comment type="catalytic activity">
    <reaction evidence="9">
        <text>6 (S)-methylmalonyl-CoA + propanoyl-CoA + 6 NADPH + 12 H(+) = 6-deoxyerythronolide B + 6 CO2 + 6 NADP(+) + 7 CoA + H2O</text>
        <dbReference type="Rhea" id="RHEA:23068"/>
        <dbReference type="ChEBI" id="CHEBI:15377"/>
        <dbReference type="ChEBI" id="CHEBI:15378"/>
        <dbReference type="ChEBI" id="CHEBI:16089"/>
        <dbReference type="ChEBI" id="CHEBI:16526"/>
        <dbReference type="ChEBI" id="CHEBI:57287"/>
        <dbReference type="ChEBI" id="CHEBI:57327"/>
        <dbReference type="ChEBI" id="CHEBI:57392"/>
        <dbReference type="ChEBI" id="CHEBI:57783"/>
        <dbReference type="ChEBI" id="CHEBI:58349"/>
        <dbReference type="EC" id="2.3.1.94"/>
    </reaction>
</comment>
<accession>A0A4Q7KIF9</accession>
<dbReference type="PANTHER" id="PTHR43775">
    <property type="entry name" value="FATTY ACID SYNTHASE"/>
    <property type="match status" value="1"/>
</dbReference>
<dbReference type="InterPro" id="IPR041618">
    <property type="entry name" value="PKS_DE"/>
</dbReference>
<dbReference type="Gene3D" id="3.40.366.10">
    <property type="entry name" value="Malonyl-Coenzyme A Acyl Carrier Protein, domain 2"/>
    <property type="match status" value="2"/>
</dbReference>
<dbReference type="InterPro" id="IPR016035">
    <property type="entry name" value="Acyl_Trfase/lysoPLipase"/>
</dbReference>
<sequence length="2555" mass="269866">MANDDKLRDYLKRATADLQQTRRRLREVEERDREPIAIVGMGCRYPGGVTTPEDLWDLVANGVDAISDFPSDRGWDTDRIFDPEPDQEGKTYTRRGGFLDGAGEFDAGFFGISPREAQLTDPQQRLLLEVSWEAFERAGIDPATVKGSPTGVFAGLMYHEYEGNSPSGSLVSGRVAYSFGLEGPAVTVDTACSSSLVAMHLAVRSLRSGECTLALAGGVAVMSTPDIFVEFSAQRGLAPDGRCKAFGAGADGAGWSEGAGMLVLERLSDAKRNGHPIFAIVRGTAVNQDGASNGLTAPNGPSQRRVIRAALTDAGLEPSDVDAVEAHGTGTSLGDPIEAQALLATYGQDRDEPLWLGSIKSNIGHPQSAAGVAGVIKVAMALRNGLLPKTLHADEPSPHVDWSAGNVALLTEEQAWPERDRPRRAAVSSFGLSGTNAHVIIEQPEPAGEPAEGAWPQDVPVPLLVSARDAQGLAAQAKQLESTTHADLADLGFSLATTRSALEYRAAVLATDADSAARGLAALAAGDAAPGVLSGRTDEGLTAFLFTGQGAQRAGMGRELSTAFPAYATAFEEICAAFDEHLDRPLAEVIDDELVHQTAYTQAALFAVEVALFRLVESWGIRPDYVMGHSIGELAAAHVSGVLTLADAAKLVTTRGRLMQSLPTGGAMIAVQASEDEVTPLLTDRVGIAGINGPRSLVVSGDEDAAAAVGEHFEKLGRKVKRLRVSNAFHSPRMEPMLEEFRDVAREVSFGAPQIPIVSNVTGVLATPEELASPDYWARHVRQAVRFHDGVRTLAAEGVTRYLELGPDGVLTSMARECLDEDTAVVIPAVRRDRPEQQALIAAIAQAHVSGVRVDWPSVFAGSGARRIDLPTYAFQRTHYWADASSQTSVAAQEDPADTAFWDAVEQQDLDGLAASLRVRPDELDGVVPALSAWRRRRRDESTVDSWRYKVTWRPVAPRGGQLSGTWIVIGDDQVIAETLAERGVTVVAIEAGLDRAALAERIAAVDSPAGVLSLPGNDYLTAVVLAQALADTGVTAPLWLATRDAVAVAGETVDAEQSPIWGLGTVLAIDQPDTWGGLIDVSTVDSSTAARLADVLASNVDDQVAIREAGVYGRRLERAPLAGALPKRRWSPQGTVLVTGGTGGVGSHVARWLADNGAEHLVLTSRRGADAPGVAELVEELDTRVTVVACDVADRDAIATLLAEHPPNAVFHAAGVMHADAALTDLTVEEYAERGRAKIDGARNLDELLGDTPLDAFVLFSSGAAVWGAVAQAAYGGANAYLDGLAHARRARGLAATSVAWSTWGGGGMVDAAMDAELRRSGVPAMDPRLAITALGQALDAGESHLVVADIEWARFAPTFTFARRRPLLDALPEAAESAQDSAGESALVARLSGLQEAERERVLLDIVRTRVAMVLGYEGASAVDPSRPFKDLGFDSVTSVDLRNGLTEATELRLPATMVFDYPTPKAMARYLLDELVDGSDAPVEASTVASTVDDDPIAIVGMACRYPGGVRSPEDLWNLVAGGVDAISEFPADRGWDLETLLDDDPDKPGTCYVRHGGFVHDADEFDPAFFGISPREALAMDPQQRLMLETSWEAVERAGIDPSSLAGQQVGVFAGSGGQDYWDLLANAPEESEAYLGTASVAAVISGRVSYTLGLTGPSMTVDTACSSSLVSLHLAAQSLRNGECSLALAGGVLVMSTPAPFVAFSRQKGLAPDGRCKSFGAGADGAAWSEGAGMVLLERLSDARRNGHPVLAIVRGSAVNQDGASNGLTAPNGPSQQRVIRDALANAGLVPSDVDAIEAHGTGTTLGDPIEAQALLATYGQDRAGEPLWLGSIKSNIGHAQAAAGIAGVIKTVESVRHGVLPRTLHADEATPHVDWESGNVALLTEQREWTDTGRARRAGISSFGISGTNAHVIIEQAPADEPVDTEPRRTPAVTPWLVSGQSAKAVRAQAANLLSTVDGEDPVDVGHSLATTRASLAHRAVVLGSDEEALRRGLDALAEGLPASNLVEGVARDEGGTAFLFTGQGAQRAGMGQQLYAEFPLYAKVFDEVCAAFDVHIGTPLREVIFSDEDLVHQTEYTQPALFAVEVALYRLVESWGVRPDYLMGHSIGELVAAHVSGVLSLPDAAALVSARGKLMQALPTGGAMISLRATEDEVAPLLTDRVSIAGINGPESIVISGDEDAAAAIAEHFEKLDRKVKRLRVSHAFHSPRMEPMLEEFRAVAGSLSLGTPSIPIVSNVTGALATAEELASPEYWVRHVRQAVRFADGISVLESDGVTRFLELGPDGALTGMAQECLTNPDRARLAATVRRDRDEIATLQAAIATLHVDGVEVDWRAVFGGTGARRIDLPTYAFQRRRFWVDGVLAVQRAQSTGGSAALEEPEDTGPSLAERIAGLPKAEQERILLDVVGAQVAVALSYESASAVEPERAFKDLGFDSLTAVELRNRLSAAAGVALPATMIYDYPNPVALADHLREALADNESSGVLSEVDKLEAAVANLRNGERTAVADRLRALLATLTDEDGGQDITEQLESASADDVFAFIDNELGN</sequence>
<comment type="cofactor">
    <cofactor evidence="1">
        <name>pantetheine 4'-phosphate</name>
        <dbReference type="ChEBI" id="CHEBI:47942"/>
    </cofactor>
</comment>
<keyword evidence="8" id="KW-0012">Acyltransferase</keyword>
<dbReference type="InterPro" id="IPR014031">
    <property type="entry name" value="Ketoacyl_synth_C"/>
</dbReference>
<feature type="domain" description="Carrier" evidence="14">
    <location>
        <begin position="2408"/>
        <end position="2483"/>
    </location>
</feature>
<gene>
    <name evidence="16" type="ORF">EV193_11167</name>
</gene>
<evidence type="ECO:0000256" key="7">
    <source>
        <dbReference type="ARBA" id="ARBA00023268"/>
    </source>
</evidence>
<dbReference type="Proteomes" id="UP000294257">
    <property type="component" value="Unassembled WGS sequence"/>
</dbReference>
<evidence type="ECO:0000259" key="14">
    <source>
        <dbReference type="PROSITE" id="PS50075"/>
    </source>
</evidence>
<protein>
    <recommendedName>
        <fullName evidence="13">6-deoxyerythronolide-B synthase</fullName>
        <ecNumber evidence="13">2.3.1.94</ecNumber>
    </recommendedName>
</protein>
<dbReference type="SMART" id="SM00827">
    <property type="entry name" value="PKS_AT"/>
    <property type="match status" value="2"/>
</dbReference>
<dbReference type="Pfam" id="PF00698">
    <property type="entry name" value="Acyl_transf_1"/>
    <property type="match status" value="2"/>
</dbReference>
<dbReference type="PROSITE" id="PS50075">
    <property type="entry name" value="CARRIER"/>
    <property type="match status" value="2"/>
</dbReference>
<organism evidence="16 17">
    <name type="scientific">Herbihabitans rhizosphaerae</name>
    <dbReference type="NCBI Taxonomy" id="1872711"/>
    <lineage>
        <taxon>Bacteria</taxon>
        <taxon>Bacillati</taxon>
        <taxon>Actinomycetota</taxon>
        <taxon>Actinomycetes</taxon>
        <taxon>Pseudonocardiales</taxon>
        <taxon>Pseudonocardiaceae</taxon>
        <taxon>Herbihabitans</taxon>
    </lineage>
</organism>
<evidence type="ECO:0000259" key="15">
    <source>
        <dbReference type="PROSITE" id="PS52004"/>
    </source>
</evidence>
<dbReference type="SUPFAM" id="SSF55048">
    <property type="entry name" value="Probable ACP-binding domain of malonyl-CoA ACP transacylase"/>
    <property type="match status" value="2"/>
</dbReference>
<evidence type="ECO:0000256" key="5">
    <source>
        <dbReference type="ARBA" id="ARBA00022737"/>
    </source>
</evidence>
<dbReference type="Pfam" id="PF08990">
    <property type="entry name" value="Docking"/>
    <property type="match status" value="1"/>
</dbReference>
<dbReference type="NCBIfam" id="NF045894">
    <property type="entry name" value="PKS_plus_SDR"/>
    <property type="match status" value="1"/>
</dbReference>
<dbReference type="SMART" id="SM00825">
    <property type="entry name" value="PKS_KS"/>
    <property type="match status" value="2"/>
</dbReference>
<dbReference type="SMART" id="SM01294">
    <property type="entry name" value="PKS_PP_betabranch"/>
    <property type="match status" value="2"/>
</dbReference>
<dbReference type="Gene3D" id="1.10.1200.10">
    <property type="entry name" value="ACP-like"/>
    <property type="match status" value="2"/>
</dbReference>
<dbReference type="PROSITE" id="PS00012">
    <property type="entry name" value="PHOSPHOPANTETHEINE"/>
    <property type="match status" value="2"/>
</dbReference>
<feature type="domain" description="Ketosynthase family 3 (KS3)" evidence="15">
    <location>
        <begin position="1497"/>
        <end position="1922"/>
    </location>
</feature>
<dbReference type="SUPFAM" id="SSF52151">
    <property type="entry name" value="FabD/lysophospholipase-like"/>
    <property type="match status" value="2"/>
</dbReference>
<dbReference type="CDD" id="cd00833">
    <property type="entry name" value="PKS"/>
    <property type="match status" value="2"/>
</dbReference>
<keyword evidence="2" id="KW-0596">Phosphopantetheine</keyword>
<evidence type="ECO:0000256" key="4">
    <source>
        <dbReference type="ARBA" id="ARBA00022679"/>
    </source>
</evidence>
<dbReference type="InterPro" id="IPR015083">
    <property type="entry name" value="NorB/c/GfsB-D-like_docking"/>
</dbReference>
<dbReference type="GO" id="GO:0006633">
    <property type="term" value="P:fatty acid biosynthetic process"/>
    <property type="evidence" value="ECO:0007669"/>
    <property type="project" value="InterPro"/>
</dbReference>
<keyword evidence="7" id="KW-0511">Multifunctional enzyme</keyword>
<dbReference type="InterPro" id="IPR057326">
    <property type="entry name" value="KR_dom"/>
</dbReference>
<evidence type="ECO:0000256" key="12">
    <source>
        <dbReference type="ARBA" id="ARBA00063272"/>
    </source>
</evidence>
<evidence type="ECO:0000256" key="2">
    <source>
        <dbReference type="ARBA" id="ARBA00022450"/>
    </source>
</evidence>
<evidence type="ECO:0000256" key="11">
    <source>
        <dbReference type="ARBA" id="ARBA00060622"/>
    </source>
</evidence>
<dbReference type="SUPFAM" id="SSF47336">
    <property type="entry name" value="ACP-like"/>
    <property type="match status" value="2"/>
</dbReference>
<dbReference type="Pfam" id="PF02801">
    <property type="entry name" value="Ketoacyl-synt_C"/>
    <property type="match status" value="2"/>
</dbReference>
<feature type="domain" description="Carrier" evidence="14">
    <location>
        <begin position="1403"/>
        <end position="1478"/>
    </location>
</feature>
<dbReference type="PANTHER" id="PTHR43775:SF51">
    <property type="entry name" value="INACTIVE PHENOLPHTHIOCEROL SYNTHESIS POLYKETIDE SYNTHASE TYPE I PKS1-RELATED"/>
    <property type="match status" value="1"/>
</dbReference>
<comment type="pathway">
    <text evidence="11">Antibiotic biosynthesis; erythromycin biosynthesis.</text>
</comment>
<reference evidence="16 17" key="1">
    <citation type="submission" date="2019-02" db="EMBL/GenBank/DDBJ databases">
        <title>Genomic Encyclopedia of Type Strains, Phase IV (KMG-IV): sequencing the most valuable type-strain genomes for metagenomic binning, comparative biology and taxonomic classification.</title>
        <authorList>
            <person name="Goeker M."/>
        </authorList>
    </citation>
    <scope>NUCLEOTIDE SEQUENCE [LARGE SCALE GENOMIC DNA]</scope>
    <source>
        <strain evidence="16 17">DSM 101727</strain>
    </source>
</reference>
<dbReference type="GO" id="GO:0031177">
    <property type="term" value="F:phosphopantetheine binding"/>
    <property type="evidence" value="ECO:0007669"/>
    <property type="project" value="InterPro"/>
</dbReference>
<dbReference type="Pfam" id="PF18369">
    <property type="entry name" value="PKS_DE"/>
    <property type="match status" value="1"/>
</dbReference>
<dbReference type="Gene3D" id="3.30.70.3290">
    <property type="match status" value="2"/>
</dbReference>
<dbReference type="Pfam" id="PF08659">
    <property type="entry name" value="KR"/>
    <property type="match status" value="1"/>
</dbReference>
<dbReference type="InterPro" id="IPR014030">
    <property type="entry name" value="Ketoacyl_synth_N"/>
</dbReference>
<dbReference type="InterPro" id="IPR020806">
    <property type="entry name" value="PKS_PP-bd"/>
</dbReference>
<dbReference type="InterPro" id="IPR001227">
    <property type="entry name" value="Ac_transferase_dom_sf"/>
</dbReference>
<evidence type="ECO:0000256" key="9">
    <source>
        <dbReference type="ARBA" id="ARBA00052442"/>
    </source>
</evidence>
<comment type="caution">
    <text evidence="16">The sequence shown here is derived from an EMBL/GenBank/DDBJ whole genome shotgun (WGS) entry which is preliminary data.</text>
</comment>
<dbReference type="GO" id="GO:0004312">
    <property type="term" value="F:fatty acid synthase activity"/>
    <property type="evidence" value="ECO:0007669"/>
    <property type="project" value="TreeGrafter"/>
</dbReference>
<dbReference type="InterPro" id="IPR016036">
    <property type="entry name" value="Malonyl_transacylase_ACP-bd"/>
</dbReference>
<dbReference type="SUPFAM" id="SSF53901">
    <property type="entry name" value="Thiolase-like"/>
    <property type="match status" value="2"/>
</dbReference>
<name>A0A4Q7KIF9_9PSEU</name>
<dbReference type="CDD" id="cd08952">
    <property type="entry name" value="KR_1_SDR_x"/>
    <property type="match status" value="1"/>
</dbReference>
<dbReference type="InterPro" id="IPR009081">
    <property type="entry name" value="PP-bd_ACP"/>
</dbReference>
<dbReference type="EMBL" id="SGWQ01000011">
    <property type="protein sequence ID" value="RZS32688.1"/>
    <property type="molecule type" value="Genomic_DNA"/>
</dbReference>
<dbReference type="InterPro" id="IPR032821">
    <property type="entry name" value="PKS_assoc"/>
</dbReference>
<dbReference type="InterPro" id="IPR018201">
    <property type="entry name" value="Ketoacyl_synth_AS"/>
</dbReference>
<dbReference type="Pfam" id="PF00550">
    <property type="entry name" value="PP-binding"/>
    <property type="match status" value="2"/>
</dbReference>
<dbReference type="Pfam" id="PF16197">
    <property type="entry name" value="KAsynt_C_assoc"/>
    <property type="match status" value="2"/>
</dbReference>
<evidence type="ECO:0000313" key="17">
    <source>
        <dbReference type="Proteomes" id="UP000294257"/>
    </source>
</evidence>